<accession>A0A7Y3ZZL6</accession>
<evidence type="ECO:0000313" key="2">
    <source>
        <dbReference type="Proteomes" id="UP000565719"/>
    </source>
</evidence>
<evidence type="ECO:0000313" key="1">
    <source>
        <dbReference type="EMBL" id="NOH71996.1"/>
    </source>
</evidence>
<dbReference type="Proteomes" id="UP000565719">
    <property type="component" value="Unassembled WGS sequence"/>
</dbReference>
<proteinExistence type="predicted"/>
<comment type="caution">
    <text evidence="1">The sequence shown here is derived from an EMBL/GenBank/DDBJ whole genome shotgun (WGS) entry which is preliminary data.</text>
</comment>
<dbReference type="AlphaFoldDB" id="A0A7Y3ZZL6"/>
<protein>
    <submittedName>
        <fullName evidence="1">Uncharacterized protein</fullName>
    </submittedName>
</protein>
<sequence>MITNNITNALLGGIEQKSPQVDSQNLEAYLASIGKAEKDLEKIDPAIALIDKQPADSEILAMVANHQKQVVQSMVSGNPEDAIALALAASIEVYSAQLEAIEQQTKGLGAFEDAMEVMWEDISKTSPLTGYALEDAFQLVLMDVLIHADDYNLTPAEQKTLQRFMECGGSGMHGSHEHYNGDDFANDVSSLFNSIYNQAPPDSLAYTITRSMQSESNCPDALVQQFQTGWGDLDQWNDDWNNGIGDVAPLMRMALLSSVLADDSIELTTEEYNMFLTGSLSDIDAFMTEKYGKNTITYINIDLDGWNYHYDTNPDENEGYGMNFWSSEGVTVDYFTELSENLPARPLTDEELKEINRIGDQVKMLQQTLKYWLQICRDEQMSIARNI</sequence>
<organism evidence="1 2">
    <name type="scientific">Vibrio pectenicida</name>
    <dbReference type="NCBI Taxonomy" id="62763"/>
    <lineage>
        <taxon>Bacteria</taxon>
        <taxon>Pseudomonadati</taxon>
        <taxon>Pseudomonadota</taxon>
        <taxon>Gammaproteobacteria</taxon>
        <taxon>Vibrionales</taxon>
        <taxon>Vibrionaceae</taxon>
        <taxon>Vibrio</taxon>
    </lineage>
</organism>
<dbReference type="RefSeq" id="WP_171361236.1">
    <property type="nucleotide sequence ID" value="NZ_VTXC01000029.1"/>
</dbReference>
<reference evidence="1 2" key="1">
    <citation type="submission" date="2019-09" db="EMBL/GenBank/DDBJ databases">
        <title>Draft genome sequencing and comparative genomics of hatchery-associated Vibrios.</title>
        <authorList>
            <person name="Kehlet-Delgado H."/>
            <person name="Mueller R.S."/>
        </authorList>
    </citation>
    <scope>NUCLEOTIDE SEQUENCE [LARGE SCALE GENOMIC DNA]</scope>
    <source>
        <strain evidence="1 2">99-46-Y</strain>
    </source>
</reference>
<name>A0A7Y3ZZL6_9VIBR</name>
<dbReference type="EMBL" id="VTXC01000029">
    <property type="protein sequence ID" value="NOH71996.1"/>
    <property type="molecule type" value="Genomic_DNA"/>
</dbReference>
<gene>
    <name evidence="1" type="ORF">F0225_11700</name>
</gene>